<dbReference type="NCBIfam" id="TIGR01143">
    <property type="entry name" value="murF"/>
    <property type="match status" value="1"/>
</dbReference>
<feature type="domain" description="Mur ligase C-terminal" evidence="13">
    <location>
        <begin position="313"/>
        <end position="436"/>
    </location>
</feature>
<dbReference type="Pfam" id="PF08245">
    <property type="entry name" value="Mur_ligase_M"/>
    <property type="match status" value="1"/>
</dbReference>
<evidence type="ECO:0000259" key="14">
    <source>
        <dbReference type="Pfam" id="PF08245"/>
    </source>
</evidence>
<dbReference type="HAMAP" id="MF_02019">
    <property type="entry name" value="MurF"/>
    <property type="match status" value="1"/>
</dbReference>
<dbReference type="EC" id="6.3.2.10" evidence="10 11"/>
<dbReference type="InterPro" id="IPR035911">
    <property type="entry name" value="MurE/MurF_N"/>
</dbReference>
<keyword evidence="8 10" id="KW-0131">Cell cycle</keyword>
<dbReference type="GO" id="GO:0005524">
    <property type="term" value="F:ATP binding"/>
    <property type="evidence" value="ECO:0007669"/>
    <property type="project" value="UniProtKB-UniRule"/>
</dbReference>
<dbReference type="PANTHER" id="PTHR43024">
    <property type="entry name" value="UDP-N-ACETYLMURAMOYL-TRIPEPTIDE--D-ALANYL-D-ALANINE LIGASE"/>
    <property type="match status" value="1"/>
</dbReference>
<keyword evidence="5 10" id="KW-0067">ATP-binding</keyword>
<dbReference type="InterPro" id="IPR005863">
    <property type="entry name" value="UDP-N-AcMur_synth"/>
</dbReference>
<organism evidence="15 16">
    <name type="scientific">Coleofasciculus chthonoplastes PCC 7420</name>
    <dbReference type="NCBI Taxonomy" id="118168"/>
    <lineage>
        <taxon>Bacteria</taxon>
        <taxon>Bacillati</taxon>
        <taxon>Cyanobacteriota</taxon>
        <taxon>Cyanophyceae</taxon>
        <taxon>Coleofasciculales</taxon>
        <taxon>Coleofasciculaceae</taxon>
        <taxon>Coleofasciculus</taxon>
    </lineage>
</organism>
<dbReference type="GO" id="GO:0005737">
    <property type="term" value="C:cytoplasm"/>
    <property type="evidence" value="ECO:0007669"/>
    <property type="project" value="UniProtKB-SubCell"/>
</dbReference>
<evidence type="ECO:0000256" key="3">
    <source>
        <dbReference type="ARBA" id="ARBA00022618"/>
    </source>
</evidence>
<evidence type="ECO:0000256" key="11">
    <source>
        <dbReference type="RuleBase" id="RU004136"/>
    </source>
</evidence>
<evidence type="ECO:0000256" key="6">
    <source>
        <dbReference type="ARBA" id="ARBA00022960"/>
    </source>
</evidence>
<comment type="similarity">
    <text evidence="10">Belongs to the MurCDEF family. MurF subfamily.</text>
</comment>
<dbReference type="PANTHER" id="PTHR43024:SF1">
    <property type="entry name" value="UDP-N-ACETYLMURAMOYL-TRIPEPTIDE--D-ALANYL-D-ALANINE LIGASE"/>
    <property type="match status" value="1"/>
</dbReference>
<dbReference type="OrthoDB" id="9801978at2"/>
<evidence type="ECO:0000259" key="13">
    <source>
        <dbReference type="Pfam" id="PF02875"/>
    </source>
</evidence>
<dbReference type="InterPro" id="IPR000713">
    <property type="entry name" value="Mur_ligase_N"/>
</dbReference>
<dbReference type="GO" id="GO:0008360">
    <property type="term" value="P:regulation of cell shape"/>
    <property type="evidence" value="ECO:0007669"/>
    <property type="project" value="UniProtKB-KW"/>
</dbReference>
<keyword evidence="16" id="KW-1185">Reference proteome</keyword>
<dbReference type="RefSeq" id="WP_006103844.1">
    <property type="nucleotide sequence ID" value="NZ_DS989860.1"/>
</dbReference>
<sequence>MPCQLSLTQFIEVLAATPVNLSVPMTVNGVYGITTDTRNLEPGQIFLALRGETFDGHDYAEVAIKKGAIAVIANRDQGYHLQDIPQLQVDDTLQAYQQLARWWRDQFDIPVIAVTGSAGKTTTKELIAAVLSTQGNILKTQANYNNEIGVPKTLLELDSNHDYAVIEMAMRGSGQIALLTQIARPTIGVITNVGTAHIGLLGSEDAIAKAKCELLAQMPDTSMAILNHDNQRLMDTAATVWQGETLTFGLNGGDVQGKLIDLFRLMVDGITFPLPLPGEHNALNYLAALAVAKHLQIDWTPLRKGLSVQMSGGRSQRYELPNDIVILDETYNAGFEAMIAALHLLAQTPGKRHIAILGSMKELGDHSEQLHQQVGQKAQQLQLDAVFITLKDREAEAITRGISALPSEGFAEDDALVQHLTEFVQPGDRLLFKASRSVGLDRVLHQFRELMSGELSQESPRLSEKL</sequence>
<keyword evidence="1 10" id="KW-0963">Cytoplasm</keyword>
<dbReference type="EMBL" id="DS989860">
    <property type="protein sequence ID" value="EDX73042.1"/>
    <property type="molecule type" value="Genomic_DNA"/>
</dbReference>
<evidence type="ECO:0000256" key="10">
    <source>
        <dbReference type="HAMAP-Rule" id="MF_02019"/>
    </source>
</evidence>
<dbReference type="GO" id="GO:0008766">
    <property type="term" value="F:UDP-N-acetylmuramoylalanyl-D-glutamyl-2,6-diaminopimelate-D-alanyl-D-alanine ligase activity"/>
    <property type="evidence" value="ECO:0007669"/>
    <property type="project" value="RHEA"/>
</dbReference>
<keyword evidence="2 10" id="KW-0436">Ligase</keyword>
<dbReference type="STRING" id="118168.MC7420_2660"/>
<dbReference type="Pfam" id="PF02875">
    <property type="entry name" value="Mur_ligase_C"/>
    <property type="match status" value="1"/>
</dbReference>
<evidence type="ECO:0000256" key="4">
    <source>
        <dbReference type="ARBA" id="ARBA00022741"/>
    </source>
</evidence>
<keyword evidence="6 10" id="KW-0133">Cell shape</keyword>
<dbReference type="GO" id="GO:0009252">
    <property type="term" value="P:peptidoglycan biosynthetic process"/>
    <property type="evidence" value="ECO:0007669"/>
    <property type="project" value="UniProtKB-UniRule"/>
</dbReference>
<keyword evidence="7 10" id="KW-0573">Peptidoglycan synthesis</keyword>
<dbReference type="InterPro" id="IPR036565">
    <property type="entry name" value="Mur-like_cat_sf"/>
</dbReference>
<proteinExistence type="inferred from homology"/>
<dbReference type="GO" id="GO:0071555">
    <property type="term" value="P:cell wall organization"/>
    <property type="evidence" value="ECO:0007669"/>
    <property type="project" value="UniProtKB-KW"/>
</dbReference>
<dbReference type="Pfam" id="PF01225">
    <property type="entry name" value="Mur_ligase"/>
    <property type="match status" value="1"/>
</dbReference>
<gene>
    <name evidence="10" type="primary">murF</name>
    <name evidence="15" type="ORF">MC7420_2660</name>
</gene>
<feature type="domain" description="Mur ligase N-terminal catalytic" evidence="12">
    <location>
        <begin position="30"/>
        <end position="101"/>
    </location>
</feature>
<keyword evidence="9 10" id="KW-0961">Cell wall biogenesis/degradation</keyword>
<dbReference type="Gene3D" id="3.90.190.20">
    <property type="entry name" value="Mur ligase, C-terminal domain"/>
    <property type="match status" value="1"/>
</dbReference>
<comment type="catalytic activity">
    <reaction evidence="10 11">
        <text>D-alanyl-D-alanine + UDP-N-acetyl-alpha-D-muramoyl-L-alanyl-gamma-D-glutamyl-meso-2,6-diaminopimelate + ATP = UDP-N-acetyl-alpha-D-muramoyl-L-alanyl-gamma-D-glutamyl-meso-2,6-diaminopimeloyl-D-alanyl-D-alanine + ADP + phosphate + H(+)</text>
        <dbReference type="Rhea" id="RHEA:28374"/>
        <dbReference type="ChEBI" id="CHEBI:15378"/>
        <dbReference type="ChEBI" id="CHEBI:30616"/>
        <dbReference type="ChEBI" id="CHEBI:43474"/>
        <dbReference type="ChEBI" id="CHEBI:57822"/>
        <dbReference type="ChEBI" id="CHEBI:61386"/>
        <dbReference type="ChEBI" id="CHEBI:83905"/>
        <dbReference type="ChEBI" id="CHEBI:456216"/>
        <dbReference type="EC" id="6.3.2.10"/>
    </reaction>
</comment>
<dbReference type="AlphaFoldDB" id="B4VYD3"/>
<protein>
    <recommendedName>
        <fullName evidence="10 11">UDP-N-acetylmuramoyl-tripeptide--D-alanyl-D-alanine ligase</fullName>
        <ecNumber evidence="10 11">6.3.2.10</ecNumber>
    </recommendedName>
    <alternativeName>
        <fullName evidence="10">D-alanyl-D-alanine-adding enzyme</fullName>
    </alternativeName>
</protein>
<evidence type="ECO:0000256" key="9">
    <source>
        <dbReference type="ARBA" id="ARBA00023316"/>
    </source>
</evidence>
<dbReference type="InterPro" id="IPR036615">
    <property type="entry name" value="Mur_ligase_C_dom_sf"/>
</dbReference>
<feature type="binding site" evidence="10">
    <location>
        <begin position="116"/>
        <end position="122"/>
    </location>
    <ligand>
        <name>ATP</name>
        <dbReference type="ChEBI" id="CHEBI:30616"/>
    </ligand>
</feature>
<evidence type="ECO:0000313" key="15">
    <source>
        <dbReference type="EMBL" id="EDX73042.1"/>
    </source>
</evidence>
<dbReference type="Proteomes" id="UP000003835">
    <property type="component" value="Unassembled WGS sequence"/>
</dbReference>
<dbReference type="GO" id="GO:0051301">
    <property type="term" value="P:cell division"/>
    <property type="evidence" value="ECO:0007669"/>
    <property type="project" value="UniProtKB-KW"/>
</dbReference>
<dbReference type="Gene3D" id="3.40.1390.10">
    <property type="entry name" value="MurE/MurF, N-terminal domain"/>
    <property type="match status" value="1"/>
</dbReference>
<comment type="function">
    <text evidence="10 11">Involved in cell wall formation. Catalyzes the final step in the synthesis of UDP-N-acetylmuramoyl-pentapeptide, the precursor of murein.</text>
</comment>
<evidence type="ECO:0000256" key="8">
    <source>
        <dbReference type="ARBA" id="ARBA00023306"/>
    </source>
</evidence>
<reference evidence="15 16" key="1">
    <citation type="submission" date="2008-07" db="EMBL/GenBank/DDBJ databases">
        <authorList>
            <person name="Tandeau de Marsac N."/>
            <person name="Ferriera S."/>
            <person name="Johnson J."/>
            <person name="Kravitz S."/>
            <person name="Beeson K."/>
            <person name="Sutton G."/>
            <person name="Rogers Y.-H."/>
            <person name="Friedman R."/>
            <person name="Frazier M."/>
            <person name="Venter J.C."/>
        </authorList>
    </citation>
    <scope>NUCLEOTIDE SEQUENCE [LARGE SCALE GENOMIC DNA]</scope>
    <source>
        <strain evidence="15 16">PCC 7420</strain>
    </source>
</reference>
<comment type="subcellular location">
    <subcellularLocation>
        <location evidence="10 11">Cytoplasm</location>
    </subcellularLocation>
</comment>
<dbReference type="SUPFAM" id="SSF63418">
    <property type="entry name" value="MurE/MurF N-terminal domain"/>
    <property type="match status" value="1"/>
</dbReference>
<evidence type="ECO:0000256" key="1">
    <source>
        <dbReference type="ARBA" id="ARBA00022490"/>
    </source>
</evidence>
<dbReference type="InterPro" id="IPR051046">
    <property type="entry name" value="MurCDEF_CellWall_CoF430Synth"/>
</dbReference>
<name>B4VYD3_9CYAN</name>
<keyword evidence="3 10" id="KW-0132">Cell division</keyword>
<dbReference type="UniPathway" id="UPA00219"/>
<dbReference type="GO" id="GO:0047480">
    <property type="term" value="F:UDP-N-acetylmuramoyl-tripeptide-D-alanyl-D-alanine ligase activity"/>
    <property type="evidence" value="ECO:0007669"/>
    <property type="project" value="UniProtKB-UniRule"/>
</dbReference>
<evidence type="ECO:0000313" key="16">
    <source>
        <dbReference type="Proteomes" id="UP000003835"/>
    </source>
</evidence>
<evidence type="ECO:0000256" key="5">
    <source>
        <dbReference type="ARBA" id="ARBA00022840"/>
    </source>
</evidence>
<dbReference type="HOGENOM" id="CLU_031507_1_1_3"/>
<dbReference type="SUPFAM" id="SSF53244">
    <property type="entry name" value="MurD-like peptide ligases, peptide-binding domain"/>
    <property type="match status" value="1"/>
</dbReference>
<accession>B4VYD3</accession>
<evidence type="ECO:0000256" key="7">
    <source>
        <dbReference type="ARBA" id="ARBA00022984"/>
    </source>
</evidence>
<keyword evidence="4 10" id="KW-0547">Nucleotide-binding</keyword>
<feature type="domain" description="Mur ligase central" evidence="14">
    <location>
        <begin position="114"/>
        <end position="292"/>
    </location>
</feature>
<comment type="pathway">
    <text evidence="10 11">Cell wall biogenesis; peptidoglycan biosynthesis.</text>
</comment>
<dbReference type="InterPro" id="IPR004101">
    <property type="entry name" value="Mur_ligase_C"/>
</dbReference>
<evidence type="ECO:0000259" key="12">
    <source>
        <dbReference type="Pfam" id="PF01225"/>
    </source>
</evidence>
<dbReference type="eggNOG" id="COG0770">
    <property type="taxonomic scope" value="Bacteria"/>
</dbReference>
<dbReference type="InterPro" id="IPR013221">
    <property type="entry name" value="Mur_ligase_cen"/>
</dbReference>
<evidence type="ECO:0000256" key="2">
    <source>
        <dbReference type="ARBA" id="ARBA00022598"/>
    </source>
</evidence>
<dbReference type="Gene3D" id="3.40.1190.10">
    <property type="entry name" value="Mur-like, catalytic domain"/>
    <property type="match status" value="1"/>
</dbReference>
<dbReference type="SUPFAM" id="SSF53623">
    <property type="entry name" value="MurD-like peptide ligases, catalytic domain"/>
    <property type="match status" value="1"/>
</dbReference>